<feature type="domain" description="DUF659" evidence="2">
    <location>
        <begin position="1"/>
        <end position="92"/>
    </location>
</feature>
<evidence type="ECO:0000313" key="3">
    <source>
        <dbReference type="EMBL" id="KAH7425863.1"/>
    </source>
</evidence>
<dbReference type="PANTHER" id="PTHR32166">
    <property type="entry name" value="OSJNBA0013A04.12 PROTEIN"/>
    <property type="match status" value="1"/>
</dbReference>
<dbReference type="Pfam" id="PF04937">
    <property type="entry name" value="DUF659"/>
    <property type="match status" value="1"/>
</dbReference>
<keyword evidence="4" id="KW-1185">Reference proteome</keyword>
<organism evidence="3 4">
    <name type="scientific">Ceratopteris richardii</name>
    <name type="common">Triangle waterfern</name>
    <dbReference type="NCBI Taxonomy" id="49495"/>
    <lineage>
        <taxon>Eukaryota</taxon>
        <taxon>Viridiplantae</taxon>
        <taxon>Streptophyta</taxon>
        <taxon>Embryophyta</taxon>
        <taxon>Tracheophyta</taxon>
        <taxon>Polypodiopsida</taxon>
        <taxon>Polypodiidae</taxon>
        <taxon>Polypodiales</taxon>
        <taxon>Pteridineae</taxon>
        <taxon>Pteridaceae</taxon>
        <taxon>Parkerioideae</taxon>
        <taxon>Ceratopteris</taxon>
    </lineage>
</organism>
<dbReference type="PANTHER" id="PTHR32166:SF123">
    <property type="entry name" value="BED-TYPE DOMAIN-CONTAINING PROTEIN"/>
    <property type="match status" value="1"/>
</dbReference>
<protein>
    <recommendedName>
        <fullName evidence="2">DUF659 domain-containing protein</fullName>
    </recommendedName>
</protein>
<feature type="compositionally biased region" description="Acidic residues" evidence="1">
    <location>
        <begin position="408"/>
        <end position="432"/>
    </location>
</feature>
<evidence type="ECO:0000313" key="4">
    <source>
        <dbReference type="Proteomes" id="UP000825935"/>
    </source>
</evidence>
<dbReference type="OMA" id="NATNCIK"/>
<accession>A0A8T2TW92</accession>
<dbReference type="InterPro" id="IPR007021">
    <property type="entry name" value="DUF659"/>
</dbReference>
<reference evidence="3" key="1">
    <citation type="submission" date="2021-08" db="EMBL/GenBank/DDBJ databases">
        <title>WGS assembly of Ceratopteris richardii.</title>
        <authorList>
            <person name="Marchant D.B."/>
            <person name="Chen G."/>
            <person name="Jenkins J."/>
            <person name="Shu S."/>
            <person name="Leebens-Mack J."/>
            <person name="Grimwood J."/>
            <person name="Schmutz J."/>
            <person name="Soltis P."/>
            <person name="Soltis D."/>
            <person name="Chen Z.-H."/>
        </authorList>
    </citation>
    <scope>NUCLEOTIDE SEQUENCE</scope>
    <source>
        <strain evidence="3">Whitten #5841</strain>
        <tissue evidence="3">Leaf</tissue>
    </source>
</reference>
<sequence length="432" mass="49560">MFLRSVDTSCEYKSGEYIFGILKDAILDVGPENVVQVCMDNATNCIKAGSLVEAEWPHIFFTRCTCHCLDLLFEDIGNITWIKSVLEDAQKVVVFVTSKPTILALFRKFSNKDLVKPAPTRFAYMFIMLSNMLDERVYNGLRSLMVSLEYIRKKVARTQKAEYVSNVILSAFFWRNVKEIVAICAPILKVLRLPDREGATMGLIYELTDRMVEEIKALCINRWNMLHSPLHAAAYVLHLIWREKCPDSDGEVNDGWMDVQDRYTNGDLKKQGALFDELDIYKSCSNTFSRPITMDPDRMQHPIKWWETFGANTPNLQKLAICAAPKKYGKLAYIHTNLRLASKIKERGFVKMEVTLDMIEKEKDDDRLLKLQDSIEEQGSLGARTMPSTSHTHEEEGSSIEAENPTHDEEDDDDDDDGYEEEEEEYVEEDDG</sequence>
<evidence type="ECO:0000256" key="1">
    <source>
        <dbReference type="SAM" id="MobiDB-lite"/>
    </source>
</evidence>
<dbReference type="SUPFAM" id="SSF53098">
    <property type="entry name" value="Ribonuclease H-like"/>
    <property type="match status" value="1"/>
</dbReference>
<evidence type="ECO:0000259" key="2">
    <source>
        <dbReference type="Pfam" id="PF04937"/>
    </source>
</evidence>
<dbReference type="AlphaFoldDB" id="A0A8T2TW92"/>
<proteinExistence type="predicted"/>
<gene>
    <name evidence="3" type="ORF">KP509_11G074300</name>
</gene>
<dbReference type="OrthoDB" id="2012664at2759"/>
<comment type="caution">
    <text evidence="3">The sequence shown here is derived from an EMBL/GenBank/DDBJ whole genome shotgun (WGS) entry which is preliminary data.</text>
</comment>
<dbReference type="Proteomes" id="UP000825935">
    <property type="component" value="Chromosome 11"/>
</dbReference>
<dbReference type="InterPro" id="IPR012337">
    <property type="entry name" value="RNaseH-like_sf"/>
</dbReference>
<dbReference type="EMBL" id="CM035416">
    <property type="protein sequence ID" value="KAH7425863.1"/>
    <property type="molecule type" value="Genomic_DNA"/>
</dbReference>
<name>A0A8T2TW92_CERRI</name>
<feature type="region of interest" description="Disordered" evidence="1">
    <location>
        <begin position="377"/>
        <end position="432"/>
    </location>
</feature>